<feature type="transmembrane region" description="Helical" evidence="1">
    <location>
        <begin position="35"/>
        <end position="60"/>
    </location>
</feature>
<dbReference type="EMBL" id="WSZK01000006">
    <property type="protein sequence ID" value="MWG33250.1"/>
    <property type="molecule type" value="Genomic_DNA"/>
</dbReference>
<comment type="caution">
    <text evidence="2">The sequence shown here is derived from an EMBL/GenBank/DDBJ whole genome shotgun (WGS) entry which is preliminary data.</text>
</comment>
<sequence length="67" mass="7380">MTLGDLLSNGTTRTTSALSMLFEAALALSRGKRRIAALFVLAAVVAYRFSWVGFALQIAIRLYDRSR</sequence>
<organism evidence="2 3">
    <name type="scientific">Halomarina oriensis</name>
    <dbReference type="NCBI Taxonomy" id="671145"/>
    <lineage>
        <taxon>Archaea</taxon>
        <taxon>Methanobacteriati</taxon>
        <taxon>Methanobacteriota</taxon>
        <taxon>Stenosarchaea group</taxon>
        <taxon>Halobacteria</taxon>
        <taxon>Halobacteriales</taxon>
        <taxon>Natronomonadaceae</taxon>
        <taxon>Halomarina</taxon>
    </lineage>
</organism>
<evidence type="ECO:0000256" key="1">
    <source>
        <dbReference type="SAM" id="Phobius"/>
    </source>
</evidence>
<proteinExistence type="predicted"/>
<protein>
    <submittedName>
        <fullName evidence="2">Uncharacterized protein</fullName>
    </submittedName>
</protein>
<accession>A0A6B0GFG1</accession>
<dbReference type="AlphaFoldDB" id="A0A6B0GFG1"/>
<reference evidence="2 3" key="1">
    <citation type="submission" date="2019-12" db="EMBL/GenBank/DDBJ databases">
        <title>Halocatena pleomorpha gen. nov. sp. nov., an extremely halophilic archaeon of family Halobacteriaceae isolated from saltpan soil.</title>
        <authorList>
            <person name="Pal Y."/>
            <person name="Verma A."/>
            <person name="Krishnamurthi S."/>
            <person name="Kumar P."/>
        </authorList>
    </citation>
    <scope>NUCLEOTIDE SEQUENCE [LARGE SCALE GENOMIC DNA]</scope>
    <source>
        <strain evidence="2 3">JCM 16495</strain>
    </source>
</reference>
<evidence type="ECO:0000313" key="2">
    <source>
        <dbReference type="EMBL" id="MWG33250.1"/>
    </source>
</evidence>
<dbReference type="Proteomes" id="UP000451471">
    <property type="component" value="Unassembled WGS sequence"/>
</dbReference>
<keyword evidence="3" id="KW-1185">Reference proteome</keyword>
<gene>
    <name evidence="2" type="ORF">GQS65_01880</name>
</gene>
<evidence type="ECO:0000313" key="3">
    <source>
        <dbReference type="Proteomes" id="UP000451471"/>
    </source>
</evidence>
<keyword evidence="1" id="KW-1133">Transmembrane helix</keyword>
<name>A0A6B0GFG1_9EURY</name>
<keyword evidence="1" id="KW-0472">Membrane</keyword>
<keyword evidence="1" id="KW-0812">Transmembrane</keyword>
<dbReference type="RefSeq" id="WP_158202985.1">
    <property type="nucleotide sequence ID" value="NZ_WSZK01000006.1"/>
</dbReference>